<dbReference type="EMBL" id="NKXS01007654">
    <property type="protein sequence ID" value="PIM99337.1"/>
    <property type="molecule type" value="Genomic_DNA"/>
</dbReference>
<keyword evidence="3" id="KW-1185">Reference proteome</keyword>
<name>A0A2G9G216_9LAMI</name>
<comment type="caution">
    <text evidence="2">The sequence shown here is derived from an EMBL/GenBank/DDBJ whole genome shotgun (WGS) entry which is preliminary data.</text>
</comment>
<keyword evidence="1" id="KW-1133">Transmembrane helix</keyword>
<evidence type="ECO:0000256" key="1">
    <source>
        <dbReference type="SAM" id="Phobius"/>
    </source>
</evidence>
<reference evidence="3" key="1">
    <citation type="journal article" date="2018" name="Gigascience">
        <title>Genome assembly of the Pink Ipe (Handroanthus impetiginosus, Bignoniaceae), a highly valued, ecologically keystone Neotropical timber forest tree.</title>
        <authorList>
            <person name="Silva-Junior O.B."/>
            <person name="Grattapaglia D."/>
            <person name="Novaes E."/>
            <person name="Collevatti R.G."/>
        </authorList>
    </citation>
    <scope>NUCLEOTIDE SEQUENCE [LARGE SCALE GENOMIC DNA]</scope>
    <source>
        <strain evidence="3">cv. UFG-1</strain>
    </source>
</reference>
<proteinExistence type="predicted"/>
<protein>
    <submittedName>
        <fullName evidence="2">Uncharacterized protein</fullName>
    </submittedName>
</protein>
<evidence type="ECO:0000313" key="3">
    <source>
        <dbReference type="Proteomes" id="UP000231279"/>
    </source>
</evidence>
<sequence>MLMCALKCLLIHQLMVKNEVLKHSLYHICVILQIYYWFEWLDNFFSNLFML</sequence>
<evidence type="ECO:0000313" key="2">
    <source>
        <dbReference type="EMBL" id="PIM99337.1"/>
    </source>
</evidence>
<organism evidence="2 3">
    <name type="scientific">Handroanthus impetiginosus</name>
    <dbReference type="NCBI Taxonomy" id="429701"/>
    <lineage>
        <taxon>Eukaryota</taxon>
        <taxon>Viridiplantae</taxon>
        <taxon>Streptophyta</taxon>
        <taxon>Embryophyta</taxon>
        <taxon>Tracheophyta</taxon>
        <taxon>Spermatophyta</taxon>
        <taxon>Magnoliopsida</taxon>
        <taxon>eudicotyledons</taxon>
        <taxon>Gunneridae</taxon>
        <taxon>Pentapetalae</taxon>
        <taxon>asterids</taxon>
        <taxon>lamiids</taxon>
        <taxon>Lamiales</taxon>
        <taxon>Bignoniaceae</taxon>
        <taxon>Crescentiina</taxon>
        <taxon>Tabebuia alliance</taxon>
        <taxon>Handroanthus</taxon>
    </lineage>
</organism>
<feature type="transmembrane region" description="Helical" evidence="1">
    <location>
        <begin position="20"/>
        <end position="38"/>
    </location>
</feature>
<dbReference type="Proteomes" id="UP000231279">
    <property type="component" value="Unassembled WGS sequence"/>
</dbReference>
<keyword evidence="1" id="KW-0472">Membrane</keyword>
<gene>
    <name evidence="2" type="ORF">CDL12_28174</name>
</gene>
<dbReference type="AlphaFoldDB" id="A0A2G9G216"/>
<keyword evidence="1" id="KW-0812">Transmembrane</keyword>
<accession>A0A2G9G216</accession>